<evidence type="ECO:0000256" key="1">
    <source>
        <dbReference type="ARBA" id="ARBA00010537"/>
    </source>
</evidence>
<dbReference type="GO" id="GO:0003735">
    <property type="term" value="F:structural constituent of ribosome"/>
    <property type="evidence" value="ECO:0007669"/>
    <property type="project" value="InterPro"/>
</dbReference>
<evidence type="ECO:0000256" key="3">
    <source>
        <dbReference type="ARBA" id="ARBA00022730"/>
    </source>
</evidence>
<dbReference type="SUPFAM" id="SSF54747">
    <property type="entry name" value="Ribosomal L11/L12e N-terminal domain"/>
    <property type="match status" value="1"/>
</dbReference>
<dbReference type="EMBL" id="LBOG01000003">
    <property type="protein sequence ID" value="KKP30312.1"/>
    <property type="molecule type" value="Genomic_DNA"/>
</dbReference>
<organism evidence="12 13">
    <name type="scientific">Candidatus Nomurabacteria bacterium GW2011_GWF1_31_48</name>
    <dbReference type="NCBI Taxonomy" id="1618767"/>
    <lineage>
        <taxon>Bacteria</taxon>
        <taxon>Candidatus Nomuraibacteriota</taxon>
    </lineage>
</organism>
<evidence type="ECO:0000256" key="6">
    <source>
        <dbReference type="ARBA" id="ARBA00023274"/>
    </source>
</evidence>
<dbReference type="AlphaFoldDB" id="A0A0G0BGZ1"/>
<evidence type="ECO:0000313" key="13">
    <source>
        <dbReference type="Proteomes" id="UP000034934"/>
    </source>
</evidence>
<keyword evidence="2 7" id="KW-0488">Methylation</keyword>
<dbReference type="HAMAP" id="MF_00736">
    <property type="entry name" value="Ribosomal_uL11"/>
    <property type="match status" value="1"/>
</dbReference>
<keyword evidence="4 7" id="KW-0694">RNA-binding</keyword>
<dbReference type="PANTHER" id="PTHR11661:SF1">
    <property type="entry name" value="LARGE RIBOSOMAL SUBUNIT PROTEIN UL11M"/>
    <property type="match status" value="1"/>
</dbReference>
<dbReference type="CDD" id="cd00349">
    <property type="entry name" value="Ribosomal_L11"/>
    <property type="match status" value="1"/>
</dbReference>
<evidence type="ECO:0000259" key="11">
    <source>
        <dbReference type="Pfam" id="PF03946"/>
    </source>
</evidence>
<name>A0A0G0BGZ1_9BACT</name>
<comment type="function">
    <text evidence="7 9">Forms part of the ribosomal stalk which helps the ribosome interact with GTP-bound translation factors.</text>
</comment>
<dbReference type="GO" id="GO:0006412">
    <property type="term" value="P:translation"/>
    <property type="evidence" value="ECO:0007669"/>
    <property type="project" value="UniProtKB-UniRule"/>
</dbReference>
<dbReference type="Pfam" id="PF03946">
    <property type="entry name" value="Ribosomal_L11_N"/>
    <property type="match status" value="1"/>
</dbReference>
<reference evidence="12 13" key="1">
    <citation type="journal article" date="2015" name="Nature">
        <title>rRNA introns, odd ribosomes, and small enigmatic genomes across a large radiation of phyla.</title>
        <authorList>
            <person name="Brown C.T."/>
            <person name="Hug L.A."/>
            <person name="Thomas B.C."/>
            <person name="Sharon I."/>
            <person name="Castelle C.J."/>
            <person name="Singh A."/>
            <person name="Wilkins M.J."/>
            <person name="Williams K.H."/>
            <person name="Banfield J.F."/>
        </authorList>
    </citation>
    <scope>NUCLEOTIDE SEQUENCE [LARGE SCALE GENOMIC DNA]</scope>
</reference>
<evidence type="ECO:0000256" key="2">
    <source>
        <dbReference type="ARBA" id="ARBA00022481"/>
    </source>
</evidence>
<evidence type="ECO:0000256" key="4">
    <source>
        <dbReference type="ARBA" id="ARBA00022884"/>
    </source>
</evidence>
<comment type="caution">
    <text evidence="12">The sequence shown here is derived from an EMBL/GenBank/DDBJ whole genome shotgun (WGS) entry which is preliminary data.</text>
</comment>
<dbReference type="Gene3D" id="1.10.10.250">
    <property type="entry name" value="Ribosomal protein L11, C-terminal domain"/>
    <property type="match status" value="1"/>
</dbReference>
<dbReference type="GO" id="GO:0070180">
    <property type="term" value="F:large ribosomal subunit rRNA binding"/>
    <property type="evidence" value="ECO:0007669"/>
    <property type="project" value="UniProtKB-UniRule"/>
</dbReference>
<dbReference type="Gene3D" id="3.30.1550.10">
    <property type="entry name" value="Ribosomal protein L11/L12, N-terminal domain"/>
    <property type="match status" value="1"/>
</dbReference>
<evidence type="ECO:0000256" key="7">
    <source>
        <dbReference type="HAMAP-Rule" id="MF_00736"/>
    </source>
</evidence>
<evidence type="ECO:0000259" key="10">
    <source>
        <dbReference type="Pfam" id="PF00298"/>
    </source>
</evidence>
<dbReference type="PATRIC" id="fig|1618767.3.peg.389"/>
<dbReference type="NCBIfam" id="TIGR01632">
    <property type="entry name" value="L11_bact"/>
    <property type="match status" value="1"/>
</dbReference>
<comment type="PTM">
    <text evidence="7 9">One or more lysine residues are methylated.</text>
</comment>
<dbReference type="PANTHER" id="PTHR11661">
    <property type="entry name" value="60S RIBOSOMAL PROTEIN L12"/>
    <property type="match status" value="1"/>
</dbReference>
<dbReference type="SUPFAM" id="SSF46906">
    <property type="entry name" value="Ribosomal protein L11, C-terminal domain"/>
    <property type="match status" value="1"/>
</dbReference>
<dbReference type="InterPro" id="IPR036796">
    <property type="entry name" value="Ribosomal_uL11_N_sf"/>
</dbReference>
<protein>
    <recommendedName>
        <fullName evidence="7">Large ribosomal subunit protein uL11</fullName>
    </recommendedName>
</protein>
<evidence type="ECO:0000256" key="9">
    <source>
        <dbReference type="RuleBase" id="RU003979"/>
    </source>
</evidence>
<dbReference type="InterPro" id="IPR020783">
    <property type="entry name" value="Ribosomal_uL11_C"/>
</dbReference>
<dbReference type="SMART" id="SM00649">
    <property type="entry name" value="RL11"/>
    <property type="match status" value="1"/>
</dbReference>
<evidence type="ECO:0000256" key="8">
    <source>
        <dbReference type="RuleBase" id="RU003978"/>
    </source>
</evidence>
<accession>A0A0G0BGZ1</accession>
<dbReference type="Proteomes" id="UP000034934">
    <property type="component" value="Unassembled WGS sequence"/>
</dbReference>
<feature type="domain" description="Large ribosomal subunit protein uL11 N-terminal" evidence="11">
    <location>
        <begin position="9"/>
        <end position="66"/>
    </location>
</feature>
<dbReference type="InterPro" id="IPR036769">
    <property type="entry name" value="Ribosomal_uL11_C_sf"/>
</dbReference>
<keyword evidence="6 7" id="KW-0687">Ribonucleoprotein</keyword>
<proteinExistence type="inferred from homology"/>
<dbReference type="FunFam" id="1.10.10.250:FF:000001">
    <property type="entry name" value="50S ribosomal protein L11"/>
    <property type="match status" value="1"/>
</dbReference>
<keyword evidence="3 7" id="KW-0699">rRNA-binding</keyword>
<comment type="similarity">
    <text evidence="1 7 8">Belongs to the universal ribosomal protein uL11 family.</text>
</comment>
<comment type="subunit">
    <text evidence="7">Part of the ribosomal stalk of the 50S ribosomal subunit. Interacts with L10 and the large rRNA to form the base of the stalk. L10 forms an elongated spine to which L12 dimers bind in a sequential fashion forming a multimeric L10(L12)X complex.</text>
</comment>
<dbReference type="InterPro" id="IPR006519">
    <property type="entry name" value="Ribosomal_uL11_bac-typ"/>
</dbReference>
<evidence type="ECO:0000313" key="12">
    <source>
        <dbReference type="EMBL" id="KKP30312.1"/>
    </source>
</evidence>
<keyword evidence="5 7" id="KW-0689">Ribosomal protein</keyword>
<dbReference type="Pfam" id="PF00298">
    <property type="entry name" value="Ribosomal_L11"/>
    <property type="match status" value="1"/>
</dbReference>
<feature type="domain" description="Large ribosomal subunit protein uL11 C-terminal" evidence="10">
    <location>
        <begin position="71"/>
        <end position="139"/>
    </location>
</feature>
<dbReference type="GO" id="GO:0022625">
    <property type="term" value="C:cytosolic large ribosomal subunit"/>
    <property type="evidence" value="ECO:0007669"/>
    <property type="project" value="TreeGrafter"/>
</dbReference>
<dbReference type="InterPro" id="IPR020784">
    <property type="entry name" value="Ribosomal_uL11_N"/>
</dbReference>
<dbReference type="PROSITE" id="PS00359">
    <property type="entry name" value="RIBOSOMAL_L11"/>
    <property type="match status" value="1"/>
</dbReference>
<dbReference type="InterPro" id="IPR000911">
    <property type="entry name" value="Ribosomal_uL11"/>
</dbReference>
<gene>
    <name evidence="7" type="primary">rplK</name>
    <name evidence="12" type="ORF">UR19_C0003G0148</name>
</gene>
<dbReference type="InterPro" id="IPR020785">
    <property type="entry name" value="Ribosomal_uL11_CS"/>
</dbReference>
<sequence>MAKKITKKIKLQIQAAKATPAPPLGPALGQAGINIGDFVTKFNAATSKMAGDKVSVVITVFEDRSYDFIIKTPPVTGLILKAAGVEKGSGKNATTKVGKITRAQALEIANKKMSDLNAKNDEGAINIVAGSARSMGIEVEN</sequence>
<evidence type="ECO:0000256" key="5">
    <source>
        <dbReference type="ARBA" id="ARBA00022980"/>
    </source>
</evidence>